<evidence type="ECO:0000256" key="1">
    <source>
        <dbReference type="SAM" id="MobiDB-lite"/>
    </source>
</evidence>
<evidence type="ECO:0000259" key="2">
    <source>
        <dbReference type="Pfam" id="PF19493"/>
    </source>
</evidence>
<sequence>MTVVVRPGDPDGTARPAGRRPVPVEVAAPPAADGLEAVYGGETTRGPASRVLDIARDVYQDGLDLARTCAEQAREQLDRLSDAARPDEIELQLAIKLDASLGAVLASSGAEAQLQVTFRWQPGGDR</sequence>
<name>A0ABP3JML3_9ACTN</name>
<feature type="region of interest" description="Disordered" evidence="1">
    <location>
        <begin position="1"/>
        <end position="21"/>
    </location>
</feature>
<protein>
    <recommendedName>
        <fullName evidence="2">Trypsin-co-occurring domain-containing protein</fullName>
    </recommendedName>
</protein>
<feature type="domain" description="Trypsin-co-occurring" evidence="2">
    <location>
        <begin position="21"/>
        <end position="121"/>
    </location>
</feature>
<evidence type="ECO:0000313" key="4">
    <source>
        <dbReference type="Proteomes" id="UP001500909"/>
    </source>
</evidence>
<comment type="caution">
    <text evidence="3">The sequence shown here is derived from an EMBL/GenBank/DDBJ whole genome shotgun (WGS) entry which is preliminary data.</text>
</comment>
<dbReference type="RefSeq" id="WP_052867821.1">
    <property type="nucleotide sequence ID" value="NZ_BAAABY010000015.1"/>
</dbReference>
<dbReference type="NCBIfam" id="NF041216">
    <property type="entry name" value="CU044_2847_fam"/>
    <property type="match status" value="1"/>
</dbReference>
<gene>
    <name evidence="3" type="ORF">GCM10010361_23300</name>
</gene>
<dbReference type="InterPro" id="IPR045794">
    <property type="entry name" value="Trypco1"/>
</dbReference>
<dbReference type="EMBL" id="BAAABY010000015">
    <property type="protein sequence ID" value="GAA0458637.1"/>
    <property type="molecule type" value="Genomic_DNA"/>
</dbReference>
<reference evidence="4" key="1">
    <citation type="journal article" date="2019" name="Int. J. Syst. Evol. Microbiol.">
        <title>The Global Catalogue of Microorganisms (GCM) 10K type strain sequencing project: providing services to taxonomists for standard genome sequencing and annotation.</title>
        <authorList>
            <consortium name="The Broad Institute Genomics Platform"/>
            <consortium name="The Broad Institute Genome Sequencing Center for Infectious Disease"/>
            <person name="Wu L."/>
            <person name="Ma J."/>
        </authorList>
    </citation>
    <scope>NUCLEOTIDE SEQUENCE [LARGE SCALE GENOMIC DNA]</scope>
    <source>
        <strain evidence="4">JCM 4805</strain>
    </source>
</reference>
<proteinExistence type="predicted"/>
<organism evidence="3 4">
    <name type="scientific">Streptomyces olivaceiscleroticus</name>
    <dbReference type="NCBI Taxonomy" id="68245"/>
    <lineage>
        <taxon>Bacteria</taxon>
        <taxon>Bacillati</taxon>
        <taxon>Actinomycetota</taxon>
        <taxon>Actinomycetes</taxon>
        <taxon>Kitasatosporales</taxon>
        <taxon>Streptomycetaceae</taxon>
        <taxon>Streptomyces</taxon>
    </lineage>
</organism>
<accession>A0ABP3JML3</accession>
<keyword evidence="4" id="KW-1185">Reference proteome</keyword>
<dbReference type="Proteomes" id="UP001500909">
    <property type="component" value="Unassembled WGS sequence"/>
</dbReference>
<dbReference type="Pfam" id="PF19493">
    <property type="entry name" value="Trypco1"/>
    <property type="match status" value="1"/>
</dbReference>
<evidence type="ECO:0000313" key="3">
    <source>
        <dbReference type="EMBL" id="GAA0458637.1"/>
    </source>
</evidence>